<proteinExistence type="predicted"/>
<evidence type="ECO:0000313" key="3">
    <source>
        <dbReference type="Proteomes" id="UP000266841"/>
    </source>
</evidence>
<dbReference type="AlphaFoldDB" id="K0RIL0"/>
<evidence type="ECO:0000313" key="2">
    <source>
        <dbReference type="EMBL" id="EJK53553.1"/>
    </source>
</evidence>
<sequence length="234" mass="25871">MPGRLLSSRRPDSSRFPPPADAAGRDGRVRGSACGRARGDVWAKVPRNRARISRASLRLWKAGTSAKRRGVGPERLSLAGEVRRRLRTRFLVQASSPPLPLFVSYVFAGLTPSQFLTSKPARHASPFTLTYCLYYLHFRKAKRERTSSNLNLSQRGPKCRNAGPGAPSNTKLPYVTVARSTDESTLLGGGSEFGDISKFNWHVYNICSSPVQRPVDFRPSESFDLQQAFYAAAT</sequence>
<protein>
    <submittedName>
        <fullName evidence="2">Uncharacterized protein</fullName>
    </submittedName>
</protein>
<reference evidence="2 3" key="1">
    <citation type="journal article" date="2012" name="Genome Biol.">
        <title>Genome and low-iron response of an oceanic diatom adapted to chronic iron limitation.</title>
        <authorList>
            <person name="Lommer M."/>
            <person name="Specht M."/>
            <person name="Roy A.S."/>
            <person name="Kraemer L."/>
            <person name="Andreson R."/>
            <person name="Gutowska M.A."/>
            <person name="Wolf J."/>
            <person name="Bergner S.V."/>
            <person name="Schilhabel M.B."/>
            <person name="Klostermeier U.C."/>
            <person name="Beiko R.G."/>
            <person name="Rosenstiel P."/>
            <person name="Hippler M."/>
            <person name="Laroche J."/>
        </authorList>
    </citation>
    <scope>NUCLEOTIDE SEQUENCE [LARGE SCALE GENOMIC DNA]</scope>
    <source>
        <strain evidence="2 3">CCMP1005</strain>
    </source>
</reference>
<feature type="region of interest" description="Disordered" evidence="1">
    <location>
        <begin position="146"/>
        <end position="172"/>
    </location>
</feature>
<name>K0RIL0_THAOC</name>
<comment type="caution">
    <text evidence="2">The sequence shown here is derived from an EMBL/GenBank/DDBJ whole genome shotgun (WGS) entry which is preliminary data.</text>
</comment>
<dbReference type="EMBL" id="AGNL01037549">
    <property type="protein sequence ID" value="EJK53553.1"/>
    <property type="molecule type" value="Genomic_DNA"/>
</dbReference>
<feature type="region of interest" description="Disordered" evidence="1">
    <location>
        <begin position="1"/>
        <end position="30"/>
    </location>
</feature>
<dbReference type="Proteomes" id="UP000266841">
    <property type="component" value="Unassembled WGS sequence"/>
</dbReference>
<evidence type="ECO:0000256" key="1">
    <source>
        <dbReference type="SAM" id="MobiDB-lite"/>
    </source>
</evidence>
<accession>K0RIL0</accession>
<keyword evidence="3" id="KW-1185">Reference proteome</keyword>
<organism evidence="2 3">
    <name type="scientific">Thalassiosira oceanica</name>
    <name type="common">Marine diatom</name>
    <dbReference type="NCBI Taxonomy" id="159749"/>
    <lineage>
        <taxon>Eukaryota</taxon>
        <taxon>Sar</taxon>
        <taxon>Stramenopiles</taxon>
        <taxon>Ochrophyta</taxon>
        <taxon>Bacillariophyta</taxon>
        <taxon>Coscinodiscophyceae</taxon>
        <taxon>Thalassiosirophycidae</taxon>
        <taxon>Thalassiosirales</taxon>
        <taxon>Thalassiosiraceae</taxon>
        <taxon>Thalassiosira</taxon>
    </lineage>
</organism>
<gene>
    <name evidence="2" type="ORF">THAOC_26986</name>
</gene>